<dbReference type="FunFam" id="3.40.50.300:FF:000695">
    <property type="entry name" value="Flagellar biosynthesis regulator FlhF"/>
    <property type="match status" value="1"/>
</dbReference>
<evidence type="ECO:0000256" key="4">
    <source>
        <dbReference type="ARBA" id="ARBA00022448"/>
    </source>
</evidence>
<dbReference type="GO" id="GO:0015031">
    <property type="term" value="P:protein transport"/>
    <property type="evidence" value="ECO:0007669"/>
    <property type="project" value="UniProtKB-KW"/>
</dbReference>
<dbReference type="AlphaFoldDB" id="A0A927U8W7"/>
<dbReference type="InterPro" id="IPR003593">
    <property type="entry name" value="AAA+_ATPase"/>
</dbReference>
<dbReference type="NCBIfam" id="TIGR03499">
    <property type="entry name" value="FlhF"/>
    <property type="match status" value="1"/>
</dbReference>
<accession>A0A927U8W7</accession>
<reference evidence="16" key="1">
    <citation type="submission" date="2019-04" db="EMBL/GenBank/DDBJ databases">
        <title>Evolution of Biomass-Degrading Anaerobic Consortia Revealed by Metagenomics.</title>
        <authorList>
            <person name="Peng X."/>
        </authorList>
    </citation>
    <scope>NUCLEOTIDE SEQUENCE</scope>
    <source>
        <strain evidence="16">SIG311</strain>
    </source>
</reference>
<dbReference type="PANTHER" id="PTHR43134:SF3">
    <property type="entry name" value="FLAGELLAR BIOSYNTHESIS PROTEIN FLHF"/>
    <property type="match status" value="1"/>
</dbReference>
<keyword evidence="6" id="KW-0547">Nucleotide-binding</keyword>
<dbReference type="CDD" id="cd17873">
    <property type="entry name" value="FlhF"/>
    <property type="match status" value="1"/>
</dbReference>
<keyword evidence="16" id="KW-0966">Cell projection</keyword>
<comment type="subcellular location">
    <subcellularLocation>
        <location evidence="1">Cell membrane</location>
        <topology evidence="1">Peripheral membrane protein</topology>
        <orientation evidence="1">Cytoplasmic side</orientation>
    </subcellularLocation>
</comment>
<dbReference type="SMART" id="SM00382">
    <property type="entry name" value="AAA"/>
    <property type="match status" value="1"/>
</dbReference>
<comment type="caution">
    <text evidence="16">The sequence shown here is derived from an EMBL/GenBank/DDBJ whole genome shotgun (WGS) entry which is preliminary data.</text>
</comment>
<evidence type="ECO:0000256" key="2">
    <source>
        <dbReference type="ARBA" id="ARBA00008531"/>
    </source>
</evidence>
<evidence type="ECO:0000256" key="10">
    <source>
        <dbReference type="ARBA" id="ARBA00023136"/>
    </source>
</evidence>
<evidence type="ECO:0000256" key="12">
    <source>
        <dbReference type="ARBA" id="ARBA00025337"/>
    </source>
</evidence>
<dbReference type="SUPFAM" id="SSF52540">
    <property type="entry name" value="P-loop containing nucleoside triphosphate hydrolases"/>
    <property type="match status" value="1"/>
</dbReference>
<dbReference type="GO" id="GO:0005525">
    <property type="term" value="F:GTP binding"/>
    <property type="evidence" value="ECO:0007669"/>
    <property type="project" value="UniProtKB-UniRule"/>
</dbReference>
<evidence type="ECO:0000256" key="13">
    <source>
        <dbReference type="NCBIfam" id="TIGR03499"/>
    </source>
</evidence>
<dbReference type="EMBL" id="SVER01000011">
    <property type="protein sequence ID" value="MBE5919267.1"/>
    <property type="molecule type" value="Genomic_DNA"/>
</dbReference>
<keyword evidence="5" id="KW-1003">Cell membrane</keyword>
<keyword evidence="10" id="KW-0472">Membrane</keyword>
<feature type="domain" description="AAA+ ATPase" evidence="14">
    <location>
        <begin position="262"/>
        <end position="408"/>
    </location>
</feature>
<evidence type="ECO:0000256" key="6">
    <source>
        <dbReference type="ARBA" id="ARBA00022741"/>
    </source>
</evidence>
<evidence type="ECO:0000256" key="1">
    <source>
        <dbReference type="ARBA" id="ARBA00004413"/>
    </source>
</evidence>
<feature type="domain" description="SRP54-type proteins GTP-binding" evidence="15">
    <location>
        <begin position="263"/>
        <end position="461"/>
    </location>
</feature>
<dbReference type="SMART" id="SM00962">
    <property type="entry name" value="SRP54"/>
    <property type="match status" value="1"/>
</dbReference>
<evidence type="ECO:0000256" key="8">
    <source>
        <dbReference type="ARBA" id="ARBA00022927"/>
    </source>
</evidence>
<evidence type="ECO:0000313" key="16">
    <source>
        <dbReference type="EMBL" id="MBE5919267.1"/>
    </source>
</evidence>
<evidence type="ECO:0000256" key="3">
    <source>
        <dbReference type="ARBA" id="ARBA00014919"/>
    </source>
</evidence>
<dbReference type="InterPro" id="IPR027417">
    <property type="entry name" value="P-loop_NTPase"/>
</dbReference>
<evidence type="ECO:0000259" key="15">
    <source>
        <dbReference type="SMART" id="SM00962"/>
    </source>
</evidence>
<keyword evidence="8" id="KW-0653">Protein transport</keyword>
<name>A0A927U8W7_9FIRM</name>
<gene>
    <name evidence="16" type="primary">flhF</name>
    <name evidence="16" type="ORF">E7272_05410</name>
</gene>
<dbReference type="GO" id="GO:0005886">
    <property type="term" value="C:plasma membrane"/>
    <property type="evidence" value="ECO:0007669"/>
    <property type="project" value="UniProtKB-SubCell"/>
</dbReference>
<organism evidence="16 17">
    <name type="scientific">Pseudobutyrivibrio ruminis</name>
    <dbReference type="NCBI Taxonomy" id="46206"/>
    <lineage>
        <taxon>Bacteria</taxon>
        <taxon>Bacillati</taxon>
        <taxon>Bacillota</taxon>
        <taxon>Clostridia</taxon>
        <taxon>Lachnospirales</taxon>
        <taxon>Lachnospiraceae</taxon>
        <taxon>Pseudobutyrivibrio</taxon>
    </lineage>
</organism>
<dbReference type="GO" id="GO:0006614">
    <property type="term" value="P:SRP-dependent cotranslational protein targeting to membrane"/>
    <property type="evidence" value="ECO:0007669"/>
    <property type="project" value="UniProtKB-UniRule"/>
</dbReference>
<dbReference type="Gene3D" id="1.20.120.1380">
    <property type="entry name" value="Flagellar FlhF biosynthesis protein, N domain"/>
    <property type="match status" value="1"/>
</dbReference>
<evidence type="ECO:0000259" key="14">
    <source>
        <dbReference type="SMART" id="SM00382"/>
    </source>
</evidence>
<dbReference type="PANTHER" id="PTHR43134">
    <property type="entry name" value="SIGNAL RECOGNITION PARTICLE RECEPTOR SUBUNIT ALPHA"/>
    <property type="match status" value="1"/>
</dbReference>
<dbReference type="InterPro" id="IPR000897">
    <property type="entry name" value="SRP54_GTPase_dom"/>
</dbReference>
<sequence length="463" mass="51073">MTINKYTGKTEEEAMEKVRKELGGAAVIMNVKVVKPKGIGGLFKHSTYEVTAAVEDDGLSGGAKAFAVPSEAKAGSFEAVADDAIILKDAFSAVNQVLEKQAPAEPVVKDANIDTASEVKSAIDELPKATNNKEDNFEPLADNAKHAKLFEPTYSKPAYAKAVVSEKQPAKVINKTEDDDIQIKELENNKPSIDGDNHVFVKMLYNVLLENEVQEKYINQVLEDMDKVLRTSHSLDNLLSNVYQKMVLKLGTPTRIVPGERRPKVVFFIGPTGVGKTTTIAKIASKFKVEEGKKVGLITADTYRMAAANQLQTYANILGVPLNVIYSPEELLDTVKKQVRENDDLDVILVDTIGFSHKNEEQRQDTKKLISALGDYYDSEVYLVLSATTKQKDLIDIADSYMEFAKFNLIFTKLDETKCLGNIFNMKVYTKAPLSYITVGQNVPDDIEIVNAQKLVKLLLGGN</sequence>
<proteinExistence type="inferred from homology"/>
<dbReference type="Gene3D" id="3.40.50.300">
    <property type="entry name" value="P-loop containing nucleotide triphosphate hydrolases"/>
    <property type="match status" value="1"/>
</dbReference>
<keyword evidence="16" id="KW-0969">Cilium</keyword>
<keyword evidence="16" id="KW-0282">Flagellum</keyword>
<comment type="similarity">
    <text evidence="2">Belongs to the GTP-binding SRP family.</text>
</comment>
<dbReference type="GO" id="GO:0044781">
    <property type="term" value="P:bacterial-type flagellum organization"/>
    <property type="evidence" value="ECO:0007669"/>
    <property type="project" value="UniProtKB-UniRule"/>
</dbReference>
<dbReference type="InterPro" id="IPR047040">
    <property type="entry name" value="FlhF__GTPase_dom"/>
</dbReference>
<dbReference type="GO" id="GO:0003924">
    <property type="term" value="F:GTPase activity"/>
    <property type="evidence" value="ECO:0007669"/>
    <property type="project" value="UniProtKB-UniRule"/>
</dbReference>
<keyword evidence="9" id="KW-0342">GTP-binding</keyword>
<dbReference type="InterPro" id="IPR020006">
    <property type="entry name" value="FlhF"/>
</dbReference>
<dbReference type="Pfam" id="PF00448">
    <property type="entry name" value="SRP54"/>
    <property type="match status" value="1"/>
</dbReference>
<evidence type="ECO:0000313" key="17">
    <source>
        <dbReference type="Proteomes" id="UP000766246"/>
    </source>
</evidence>
<dbReference type="GO" id="GO:0005047">
    <property type="term" value="F:signal recognition particle binding"/>
    <property type="evidence" value="ECO:0007669"/>
    <property type="project" value="TreeGrafter"/>
</dbReference>
<evidence type="ECO:0000256" key="11">
    <source>
        <dbReference type="ARBA" id="ARBA00023225"/>
    </source>
</evidence>
<keyword evidence="11" id="KW-1006">Bacterial flagellum protein export</keyword>
<keyword evidence="4" id="KW-0813">Transport</keyword>
<keyword evidence="7" id="KW-1005">Bacterial flagellum biogenesis</keyword>
<evidence type="ECO:0000256" key="7">
    <source>
        <dbReference type="ARBA" id="ARBA00022795"/>
    </source>
</evidence>
<evidence type="ECO:0000256" key="5">
    <source>
        <dbReference type="ARBA" id="ARBA00022475"/>
    </source>
</evidence>
<protein>
    <recommendedName>
        <fullName evidence="3 13">Flagellar biosynthesis protein FlhF</fullName>
    </recommendedName>
</protein>
<evidence type="ECO:0000256" key="9">
    <source>
        <dbReference type="ARBA" id="ARBA00023134"/>
    </source>
</evidence>
<comment type="function">
    <text evidence="12">Necessary for flagellar biosynthesis. May be involved in translocation of the flagellum.</text>
</comment>
<dbReference type="Proteomes" id="UP000766246">
    <property type="component" value="Unassembled WGS sequence"/>
</dbReference>